<proteinExistence type="predicted"/>
<evidence type="ECO:0000313" key="2">
    <source>
        <dbReference type="EMBL" id="GFU39645.1"/>
    </source>
</evidence>
<dbReference type="EMBL" id="BMAW01084657">
    <property type="protein sequence ID" value="GFU39645.1"/>
    <property type="molecule type" value="Genomic_DNA"/>
</dbReference>
<accession>A0A8X6QRP3</accession>
<gene>
    <name evidence="1" type="ORF">NPIL_10501</name>
    <name evidence="2" type="ORF">NPIL_147311</name>
</gene>
<comment type="caution">
    <text evidence="2">The sequence shown here is derived from an EMBL/GenBank/DDBJ whole genome shotgun (WGS) entry which is preliminary data.</text>
</comment>
<dbReference type="EMBL" id="BMAW01074549">
    <property type="protein sequence ID" value="GFT92742.1"/>
    <property type="molecule type" value="Genomic_DNA"/>
</dbReference>
<evidence type="ECO:0000313" key="3">
    <source>
        <dbReference type="Proteomes" id="UP000887013"/>
    </source>
</evidence>
<keyword evidence="3" id="KW-1185">Reference proteome</keyword>
<evidence type="ECO:0000313" key="1">
    <source>
        <dbReference type="EMBL" id="GFT92742.1"/>
    </source>
</evidence>
<dbReference type="AlphaFoldDB" id="A0A8X6QRP3"/>
<dbReference type="Proteomes" id="UP000887013">
    <property type="component" value="Unassembled WGS sequence"/>
</dbReference>
<organism evidence="2 3">
    <name type="scientific">Nephila pilipes</name>
    <name type="common">Giant wood spider</name>
    <name type="synonym">Nephila maculata</name>
    <dbReference type="NCBI Taxonomy" id="299642"/>
    <lineage>
        <taxon>Eukaryota</taxon>
        <taxon>Metazoa</taxon>
        <taxon>Ecdysozoa</taxon>
        <taxon>Arthropoda</taxon>
        <taxon>Chelicerata</taxon>
        <taxon>Arachnida</taxon>
        <taxon>Araneae</taxon>
        <taxon>Araneomorphae</taxon>
        <taxon>Entelegynae</taxon>
        <taxon>Araneoidea</taxon>
        <taxon>Nephilidae</taxon>
        <taxon>Nephila</taxon>
    </lineage>
</organism>
<reference evidence="2" key="1">
    <citation type="submission" date="2020-08" db="EMBL/GenBank/DDBJ databases">
        <title>Multicomponent nature underlies the extraordinary mechanical properties of spider dragline silk.</title>
        <authorList>
            <person name="Kono N."/>
            <person name="Nakamura H."/>
            <person name="Mori M."/>
            <person name="Yoshida Y."/>
            <person name="Ohtoshi R."/>
            <person name="Malay A.D."/>
            <person name="Moran D.A.P."/>
            <person name="Tomita M."/>
            <person name="Numata K."/>
            <person name="Arakawa K."/>
        </authorList>
    </citation>
    <scope>NUCLEOTIDE SEQUENCE</scope>
</reference>
<protein>
    <submittedName>
        <fullName evidence="2">Uncharacterized protein</fullName>
    </submittedName>
</protein>
<name>A0A8X6QRP3_NEPPI</name>
<sequence>MDSLQSVSYHSCRMRMGIILIEDTILDDEFEGDLHEDSLAYLLKTICKNDAKIIDRIEPMPSLMMNANS</sequence>